<organism evidence="4 5">
    <name type="scientific">Salix brachista</name>
    <dbReference type="NCBI Taxonomy" id="2182728"/>
    <lineage>
        <taxon>Eukaryota</taxon>
        <taxon>Viridiplantae</taxon>
        <taxon>Streptophyta</taxon>
        <taxon>Embryophyta</taxon>
        <taxon>Tracheophyta</taxon>
        <taxon>Spermatophyta</taxon>
        <taxon>Magnoliopsida</taxon>
        <taxon>eudicotyledons</taxon>
        <taxon>Gunneridae</taxon>
        <taxon>Pentapetalae</taxon>
        <taxon>rosids</taxon>
        <taxon>fabids</taxon>
        <taxon>Malpighiales</taxon>
        <taxon>Salicaceae</taxon>
        <taxon>Saliceae</taxon>
        <taxon>Salix</taxon>
    </lineage>
</organism>
<name>A0A5N5JAH4_9ROSI</name>
<evidence type="ECO:0000256" key="1">
    <source>
        <dbReference type="PROSITE-ProRule" id="PRU00047"/>
    </source>
</evidence>
<dbReference type="GO" id="GO:0003676">
    <property type="term" value="F:nucleic acid binding"/>
    <property type="evidence" value="ECO:0007669"/>
    <property type="project" value="InterPro"/>
</dbReference>
<feature type="compositionally biased region" description="Polar residues" evidence="2">
    <location>
        <begin position="105"/>
        <end position="120"/>
    </location>
</feature>
<sequence>MKGTPPYWVQRRLSSEAKPQVIPPRIERGLDTDADLWATIDEQRQAMARMEAMIQQLVRGPLAPANEGARNHPRVEPPPRVARNRPYADDSDDDSEEEAADVPENQLQRRNQQEYRNTPKTVPDQIQRGITATSNQSGGRPAAMTRDAARAPTTYAKPGGFKCYRCGQPGHQSNECPARRPVNLVEAKLEEEEEEQIAEELLEGAEIAEEEGDFVNCLVQRRENVYVFNWEGRKIAMVSKRNSGGVTSKATAEDHSLLSLVTSFPDLEVEVKEAREVHVVVVWALVVTEKGAREEEVPKRMWKMKACDFYCINRHYKTELLTWKEEFLDYYESQSGEGLKEQDAQVCDAIERKGF</sequence>
<proteinExistence type="predicted"/>
<dbReference type="Pfam" id="PF00098">
    <property type="entry name" value="zf-CCHC"/>
    <property type="match status" value="1"/>
</dbReference>
<keyword evidence="1" id="KW-0862">Zinc</keyword>
<feature type="region of interest" description="Disordered" evidence="2">
    <location>
        <begin position="63"/>
        <end position="148"/>
    </location>
</feature>
<gene>
    <name evidence="4" type="ORF">DKX38_026420</name>
</gene>
<keyword evidence="1" id="KW-0863">Zinc-finger</keyword>
<protein>
    <recommendedName>
        <fullName evidence="3">CCHC-type domain-containing protein</fullName>
    </recommendedName>
</protein>
<feature type="compositionally biased region" description="Polar residues" evidence="2">
    <location>
        <begin position="128"/>
        <end position="138"/>
    </location>
</feature>
<accession>A0A5N5JAH4</accession>
<dbReference type="EMBL" id="VDCV01000017">
    <property type="protein sequence ID" value="KAB5515772.1"/>
    <property type="molecule type" value="Genomic_DNA"/>
</dbReference>
<dbReference type="SUPFAM" id="SSF57756">
    <property type="entry name" value="Retrovirus zinc finger-like domains"/>
    <property type="match status" value="1"/>
</dbReference>
<dbReference type="PROSITE" id="PS50158">
    <property type="entry name" value="ZF_CCHC"/>
    <property type="match status" value="1"/>
</dbReference>
<dbReference type="AlphaFoldDB" id="A0A5N5JAH4"/>
<dbReference type="Proteomes" id="UP000326939">
    <property type="component" value="Chromosome 17"/>
</dbReference>
<evidence type="ECO:0000256" key="2">
    <source>
        <dbReference type="SAM" id="MobiDB-lite"/>
    </source>
</evidence>
<comment type="caution">
    <text evidence="4">The sequence shown here is derived from an EMBL/GenBank/DDBJ whole genome shotgun (WGS) entry which is preliminary data.</text>
</comment>
<feature type="domain" description="CCHC-type" evidence="3">
    <location>
        <begin position="162"/>
        <end position="177"/>
    </location>
</feature>
<dbReference type="InterPro" id="IPR001878">
    <property type="entry name" value="Znf_CCHC"/>
</dbReference>
<dbReference type="Gene3D" id="4.10.60.10">
    <property type="entry name" value="Zinc finger, CCHC-type"/>
    <property type="match status" value="1"/>
</dbReference>
<dbReference type="InterPro" id="IPR036875">
    <property type="entry name" value="Znf_CCHC_sf"/>
</dbReference>
<reference evidence="5" key="1">
    <citation type="journal article" date="2019" name="Gigascience">
        <title>De novo genome assembly of the endangered Acer yangbiense, a plant species with extremely small populations endemic to Yunnan Province, China.</title>
        <authorList>
            <person name="Yang J."/>
            <person name="Wariss H.M."/>
            <person name="Tao L."/>
            <person name="Zhang R."/>
            <person name="Yun Q."/>
            <person name="Hollingsworth P."/>
            <person name="Dao Z."/>
            <person name="Luo G."/>
            <person name="Guo H."/>
            <person name="Ma Y."/>
            <person name="Sun W."/>
        </authorList>
    </citation>
    <scope>NUCLEOTIDE SEQUENCE [LARGE SCALE GENOMIC DNA]</scope>
    <source>
        <strain evidence="5">cv. br00</strain>
    </source>
</reference>
<feature type="compositionally biased region" description="Acidic residues" evidence="2">
    <location>
        <begin position="89"/>
        <end position="101"/>
    </location>
</feature>
<keyword evidence="5" id="KW-1185">Reference proteome</keyword>
<keyword evidence="1" id="KW-0479">Metal-binding</keyword>
<evidence type="ECO:0000313" key="4">
    <source>
        <dbReference type="EMBL" id="KAB5515772.1"/>
    </source>
</evidence>
<evidence type="ECO:0000313" key="5">
    <source>
        <dbReference type="Proteomes" id="UP000326939"/>
    </source>
</evidence>
<dbReference type="GO" id="GO:0008270">
    <property type="term" value="F:zinc ion binding"/>
    <property type="evidence" value="ECO:0007669"/>
    <property type="project" value="UniProtKB-KW"/>
</dbReference>
<dbReference type="SMART" id="SM00343">
    <property type="entry name" value="ZnF_C2HC"/>
    <property type="match status" value="1"/>
</dbReference>
<evidence type="ECO:0000259" key="3">
    <source>
        <dbReference type="PROSITE" id="PS50158"/>
    </source>
</evidence>